<feature type="transmembrane region" description="Helical" evidence="2">
    <location>
        <begin position="378"/>
        <end position="399"/>
    </location>
</feature>
<feature type="transmembrane region" description="Helical" evidence="2">
    <location>
        <begin position="32"/>
        <end position="50"/>
    </location>
</feature>
<feature type="transmembrane region" description="Helical" evidence="2">
    <location>
        <begin position="411"/>
        <end position="430"/>
    </location>
</feature>
<evidence type="ECO:0000256" key="2">
    <source>
        <dbReference type="SAM" id="Phobius"/>
    </source>
</evidence>
<feature type="transmembrane region" description="Helical" evidence="2">
    <location>
        <begin position="199"/>
        <end position="222"/>
    </location>
</feature>
<feature type="transmembrane region" description="Helical" evidence="2">
    <location>
        <begin position="170"/>
        <end position="193"/>
    </location>
</feature>
<proteinExistence type="predicted"/>
<evidence type="ECO:0000313" key="3">
    <source>
        <dbReference type="EMBL" id="QOV91848.1"/>
    </source>
</evidence>
<evidence type="ECO:0000256" key="1">
    <source>
        <dbReference type="SAM" id="MobiDB-lite"/>
    </source>
</evidence>
<keyword evidence="2" id="KW-0472">Membrane</keyword>
<protein>
    <submittedName>
        <fullName evidence="3">Uncharacterized protein</fullName>
    </submittedName>
</protein>
<gene>
    <name evidence="3" type="ORF">IPV69_11035</name>
</gene>
<accession>A0A7M2X278</accession>
<feature type="transmembrane region" description="Helical" evidence="2">
    <location>
        <begin position="320"/>
        <end position="340"/>
    </location>
</feature>
<dbReference type="RefSeq" id="WP_206295165.1">
    <property type="nucleotide sequence ID" value="NZ_CP063458.1"/>
</dbReference>
<feature type="region of interest" description="Disordered" evidence="1">
    <location>
        <begin position="1"/>
        <end position="26"/>
    </location>
</feature>
<feature type="transmembrane region" description="Helical" evidence="2">
    <location>
        <begin position="349"/>
        <end position="372"/>
    </location>
</feature>
<dbReference type="KEGG" id="hbs:IPV69_11035"/>
<keyword evidence="4" id="KW-1185">Reference proteome</keyword>
<dbReference type="AlphaFoldDB" id="A0A7M2X278"/>
<keyword evidence="2" id="KW-0812">Transmembrane</keyword>
<sequence length="594" mass="63895">MDTPPPLPNPSVATAPMPSRPIPATTGGPKRWPGLLVLALMVAYFLPLYVRHAVFAANPATLNASARQQFWPLMRYYDDQLFHSDPIADYFMASFPIGFKAVYMTLGSLIDPRLLGRILTYVLLGVTVWAAARAARRIRGPAAGWGAAALCLGATLYLERMTGGLPRAFAFPFLAVAMLALARGKPILMAVVVGLSAGFYPVVSVVCGLALAVWLLCLPATARGNAETWSLGRRLGLILIAAFVAAAFVVPTIYATDEWGPVLGAESVKEYPEMAKGPYQVEDRSTGSFSLTALKNFVEAPLAGLGGAWNPGDAGLLLDIKQIVLMVLAAAGLAGFILLLKPSPPARRVLLLPAMAVAAYVLSALAAPRLYLPARYQLYPMAIAALVIVPAGIAHLATVIVTHTDQRRTQALVMAAAVGLFVLIFAGYRIKPQFGPGELATAGLDTTLNDHHEAYRFIRALPPRSMVAGWPAELDGVQYLTSQAALATRDGHQTFHRKYADIMRKRVQAVIDGLYSRDPAALVRLRDEFGATHVIVSSDLYGATAPSYFPPFDGYAKKAREALGTHQPAARSEADRAAVFSDKDWVILDLNRIR</sequence>
<name>A0A7M2X278_9BACT</name>
<keyword evidence="2" id="KW-1133">Transmembrane helix</keyword>
<feature type="transmembrane region" description="Helical" evidence="2">
    <location>
        <begin position="234"/>
        <end position="254"/>
    </location>
</feature>
<feature type="transmembrane region" description="Helical" evidence="2">
    <location>
        <begin position="138"/>
        <end position="158"/>
    </location>
</feature>
<evidence type="ECO:0000313" key="4">
    <source>
        <dbReference type="Proteomes" id="UP000593765"/>
    </source>
</evidence>
<reference evidence="3 4" key="1">
    <citation type="submission" date="2020-10" db="EMBL/GenBank/DDBJ databases">
        <title>Wide distribution of Phycisphaera-like planctomycetes from WD2101 soil group in peatlands and genome analysis of the first cultivated representative.</title>
        <authorList>
            <person name="Dedysh S.N."/>
            <person name="Beletsky A.V."/>
            <person name="Ivanova A."/>
            <person name="Kulichevskaya I.S."/>
            <person name="Suzina N.E."/>
            <person name="Philippov D.A."/>
            <person name="Rakitin A.L."/>
            <person name="Mardanov A.V."/>
            <person name="Ravin N.V."/>
        </authorList>
    </citation>
    <scope>NUCLEOTIDE SEQUENCE [LARGE SCALE GENOMIC DNA]</scope>
    <source>
        <strain evidence="3 4">M1803</strain>
    </source>
</reference>
<organism evidence="3 4">
    <name type="scientific">Humisphaera borealis</name>
    <dbReference type="NCBI Taxonomy" id="2807512"/>
    <lineage>
        <taxon>Bacteria</taxon>
        <taxon>Pseudomonadati</taxon>
        <taxon>Planctomycetota</taxon>
        <taxon>Phycisphaerae</taxon>
        <taxon>Tepidisphaerales</taxon>
        <taxon>Tepidisphaeraceae</taxon>
        <taxon>Humisphaera</taxon>
    </lineage>
</organism>
<feature type="transmembrane region" description="Helical" evidence="2">
    <location>
        <begin position="114"/>
        <end position="132"/>
    </location>
</feature>
<dbReference type="EMBL" id="CP063458">
    <property type="protein sequence ID" value="QOV91848.1"/>
    <property type="molecule type" value="Genomic_DNA"/>
</dbReference>
<dbReference type="Proteomes" id="UP000593765">
    <property type="component" value="Chromosome"/>
</dbReference>